<protein>
    <submittedName>
        <fullName evidence="4">CHASE2 domain-containing protein</fullName>
    </submittedName>
</protein>
<dbReference type="PROSITE" id="PS50125">
    <property type="entry name" value="GUANYLATE_CYCLASE_2"/>
    <property type="match status" value="1"/>
</dbReference>
<reference evidence="4" key="1">
    <citation type="submission" date="2019-12" db="EMBL/GenBank/DDBJ databases">
        <title>High-Quality draft genome sequences of three cyanobacteria isolated from the limestone walls of the Old Cathedral of Coimbra.</title>
        <authorList>
            <person name="Tiago I."/>
            <person name="Soares F."/>
            <person name="Portugal A."/>
        </authorList>
    </citation>
    <scope>NUCLEOTIDE SEQUENCE [LARGE SCALE GENOMIC DNA]</scope>
    <source>
        <strain evidence="4">C</strain>
    </source>
</reference>
<evidence type="ECO:0000313" key="5">
    <source>
        <dbReference type="Proteomes" id="UP000607397"/>
    </source>
</evidence>
<dbReference type="SUPFAM" id="SSF55073">
    <property type="entry name" value="Nucleotide cyclase"/>
    <property type="match status" value="1"/>
</dbReference>
<dbReference type="GO" id="GO:0006171">
    <property type="term" value="P:cAMP biosynthetic process"/>
    <property type="evidence" value="ECO:0007669"/>
    <property type="project" value="TreeGrafter"/>
</dbReference>
<keyword evidence="2" id="KW-1133">Transmembrane helix</keyword>
<evidence type="ECO:0000259" key="3">
    <source>
        <dbReference type="PROSITE" id="PS50125"/>
    </source>
</evidence>
<feature type="domain" description="Guanylate cyclase" evidence="3">
    <location>
        <begin position="444"/>
        <end position="582"/>
    </location>
</feature>
<dbReference type="GO" id="GO:0004016">
    <property type="term" value="F:adenylate cyclase activity"/>
    <property type="evidence" value="ECO:0007669"/>
    <property type="project" value="UniProtKB-ARBA"/>
</dbReference>
<dbReference type="PANTHER" id="PTHR43081">
    <property type="entry name" value="ADENYLATE CYCLASE, TERMINAL-DIFFERENTIATION SPECIFIC-RELATED"/>
    <property type="match status" value="1"/>
</dbReference>
<feature type="transmembrane region" description="Helical" evidence="2">
    <location>
        <begin position="14"/>
        <end position="34"/>
    </location>
</feature>
<keyword evidence="2" id="KW-0472">Membrane</keyword>
<evidence type="ECO:0000256" key="1">
    <source>
        <dbReference type="ARBA" id="ARBA00005381"/>
    </source>
</evidence>
<gene>
    <name evidence="4" type="ORF">GS597_16870</name>
</gene>
<dbReference type="SMART" id="SM00044">
    <property type="entry name" value="CYCc"/>
    <property type="match status" value="1"/>
</dbReference>
<dbReference type="InterPro" id="IPR001054">
    <property type="entry name" value="A/G_cyclase"/>
</dbReference>
<comment type="caution">
    <text evidence="4">The sequence shown here is derived from an EMBL/GenBank/DDBJ whole genome shotgun (WGS) entry which is preliminary data.</text>
</comment>
<dbReference type="PANTHER" id="PTHR43081:SF1">
    <property type="entry name" value="ADENYLATE CYCLASE, TERMINAL-DIFFERENTIATION SPECIFIC"/>
    <property type="match status" value="1"/>
</dbReference>
<proteinExistence type="inferred from homology"/>
<dbReference type="SMART" id="SM01080">
    <property type="entry name" value="CHASE2"/>
    <property type="match status" value="1"/>
</dbReference>
<dbReference type="RefSeq" id="WP_161826626.1">
    <property type="nucleotide sequence ID" value="NZ_WVIC01000042.1"/>
</dbReference>
<dbReference type="InterPro" id="IPR050697">
    <property type="entry name" value="Adenylyl/Guanylyl_Cyclase_3/4"/>
</dbReference>
<dbReference type="InterPro" id="IPR029787">
    <property type="entry name" value="Nucleotide_cyclase"/>
</dbReference>
<dbReference type="GO" id="GO:0035556">
    <property type="term" value="P:intracellular signal transduction"/>
    <property type="evidence" value="ECO:0007669"/>
    <property type="project" value="InterPro"/>
</dbReference>
<dbReference type="Pfam" id="PF00211">
    <property type="entry name" value="Guanylate_cyc"/>
    <property type="match status" value="1"/>
</dbReference>
<comment type="similarity">
    <text evidence="1">Belongs to the adenylyl cyclase class-3 family.</text>
</comment>
<dbReference type="CDD" id="cd07302">
    <property type="entry name" value="CHD"/>
    <property type="match status" value="1"/>
</dbReference>
<feature type="transmembrane region" description="Helical" evidence="2">
    <location>
        <begin position="325"/>
        <end position="344"/>
    </location>
</feature>
<feature type="transmembrane region" description="Helical" evidence="2">
    <location>
        <begin position="350"/>
        <end position="371"/>
    </location>
</feature>
<evidence type="ECO:0000256" key="2">
    <source>
        <dbReference type="SAM" id="Phobius"/>
    </source>
</evidence>
<dbReference type="Gene3D" id="3.30.70.1230">
    <property type="entry name" value="Nucleotide cyclase"/>
    <property type="match status" value="1"/>
</dbReference>
<accession>A0A8K2A8K7</accession>
<dbReference type="EMBL" id="WVIC01000042">
    <property type="protein sequence ID" value="NCJ08149.1"/>
    <property type="molecule type" value="Genomic_DNA"/>
</dbReference>
<keyword evidence="5" id="KW-1185">Reference proteome</keyword>
<keyword evidence="2" id="KW-0812">Transmembrane</keyword>
<feature type="transmembrane region" description="Helical" evidence="2">
    <location>
        <begin position="378"/>
        <end position="397"/>
    </location>
</feature>
<organism evidence="4 5">
    <name type="scientific">Petrachloros mirabilis ULC683</name>
    <dbReference type="NCBI Taxonomy" id="2781853"/>
    <lineage>
        <taxon>Bacteria</taxon>
        <taxon>Bacillati</taxon>
        <taxon>Cyanobacteriota</taxon>
        <taxon>Cyanophyceae</taxon>
        <taxon>Synechococcales</taxon>
        <taxon>Petrachlorosaceae</taxon>
        <taxon>Petrachloros</taxon>
        <taxon>Petrachloros mirabilis</taxon>
    </lineage>
</organism>
<dbReference type="InterPro" id="IPR007890">
    <property type="entry name" value="CHASE2"/>
</dbReference>
<dbReference type="Proteomes" id="UP000607397">
    <property type="component" value="Unassembled WGS sequence"/>
</dbReference>
<evidence type="ECO:0000313" key="4">
    <source>
        <dbReference type="EMBL" id="NCJ08149.1"/>
    </source>
</evidence>
<dbReference type="AlphaFoldDB" id="A0A8K2A8K7"/>
<sequence length="652" mass="71940">MLRSKILPQLQRQWLEWSAVVVASLVIPLLVVGVRQMGWMQLLQLIAFDRLTQLRPDLAPDPRLLVVGITEEDIQAQGRWPISDQTFAQMLGNLQRLEPRAVGLDVYRDLPVEPGHSQFLAQFQASDRLFVVTKLSSEFEPAIAPPPDVPDAQVGFNDVAVDPGGVIRRNLLIQDGRFSFSLQLARRYLQDDGIEAQASDINPDYMQLGAATFVPLTPHAGDYIDVDASGYQILLNYRNRFRAAQVVSLSQVLDGTVPPEWVRDRIVLVGTVAESGKDFFYTPYSSGLRDQQRMAGVMIHAQMVSQFLDAALGERSQLRWWSQSWEILWILGWGILGGGLAWGIRHPLGLALAGSAALSVLWMSCAALFFNAALWVPLVAPTIAFLATGGSTVTYSAQQAQRQQKMVMRLLGQNTSPAIAETLWQRRDELLEDGKLLGQKVTATLLFTDLQGFTTLSESMPPEMLLTWLNEYLEAMSQVVQDHHGVINKFMGDGIMALFGVPIPDKGEAAIALNAQRAVACSLDMGKRLEQLNHQWQSRNLPTVSMRAGLFTGSVVVGSMGGKTRLEYGVLGDSVNIASRLENLEKHRQAPPCRILIAQETLTYLQDQFQVESWGAITLKGKAKPVHVYRVLGAAQSEATPPSLQPSEPSGV</sequence>
<dbReference type="Pfam" id="PF05226">
    <property type="entry name" value="CHASE2"/>
    <property type="match status" value="1"/>
</dbReference>
<name>A0A8K2A8K7_9CYAN</name>